<dbReference type="InterPro" id="IPR038538">
    <property type="entry name" value="MTERF_sf"/>
</dbReference>
<dbReference type="EMBL" id="CAMGYJ010000002">
    <property type="protein sequence ID" value="CAI0376600.1"/>
    <property type="molecule type" value="Genomic_DNA"/>
</dbReference>
<evidence type="ECO:0000256" key="1">
    <source>
        <dbReference type="ARBA" id="ARBA00007692"/>
    </source>
</evidence>
<name>A0AAV0GUB2_9ROSI</name>
<comment type="similarity">
    <text evidence="1">Belongs to the mTERF family.</text>
</comment>
<dbReference type="GO" id="GO:0003676">
    <property type="term" value="F:nucleic acid binding"/>
    <property type="evidence" value="ECO:0007669"/>
    <property type="project" value="InterPro"/>
</dbReference>
<keyword evidence="2" id="KW-0804">Transcription</keyword>
<reference evidence="4" key="1">
    <citation type="submission" date="2022-08" db="EMBL/GenBank/DDBJ databases">
        <authorList>
            <person name="Gutierrez-Valencia J."/>
        </authorList>
    </citation>
    <scope>NUCLEOTIDE SEQUENCE</scope>
</reference>
<gene>
    <name evidence="4" type="ORF">LITE_LOCUS1097</name>
</gene>
<protein>
    <submittedName>
        <fullName evidence="4">Uncharacterized protein</fullName>
    </submittedName>
</protein>
<evidence type="ECO:0000256" key="3">
    <source>
        <dbReference type="ARBA" id="ARBA00022946"/>
    </source>
</evidence>
<organism evidence="4 5">
    <name type="scientific">Linum tenue</name>
    <dbReference type="NCBI Taxonomy" id="586396"/>
    <lineage>
        <taxon>Eukaryota</taxon>
        <taxon>Viridiplantae</taxon>
        <taxon>Streptophyta</taxon>
        <taxon>Embryophyta</taxon>
        <taxon>Tracheophyta</taxon>
        <taxon>Spermatophyta</taxon>
        <taxon>Magnoliopsida</taxon>
        <taxon>eudicotyledons</taxon>
        <taxon>Gunneridae</taxon>
        <taxon>Pentapetalae</taxon>
        <taxon>rosids</taxon>
        <taxon>fabids</taxon>
        <taxon>Malpighiales</taxon>
        <taxon>Linaceae</taxon>
        <taxon>Linum</taxon>
    </lineage>
</organism>
<keyword evidence="5" id="KW-1185">Reference proteome</keyword>
<dbReference type="Proteomes" id="UP001154282">
    <property type="component" value="Unassembled WGS sequence"/>
</dbReference>
<accession>A0AAV0GUB2</accession>
<evidence type="ECO:0000313" key="5">
    <source>
        <dbReference type="Proteomes" id="UP001154282"/>
    </source>
</evidence>
<dbReference type="Pfam" id="PF02536">
    <property type="entry name" value="mTERF"/>
    <property type="match status" value="2"/>
</dbReference>
<comment type="caution">
    <text evidence="4">The sequence shown here is derived from an EMBL/GenBank/DDBJ whole genome shotgun (WGS) entry which is preliminary data.</text>
</comment>
<evidence type="ECO:0000256" key="2">
    <source>
        <dbReference type="ARBA" id="ARBA00022472"/>
    </source>
</evidence>
<sequence length="384" mass="43356">MLALKALSTSRLGNRWLIPVGVFPISPFSELAGRSTSSSCTWLVDCLITKFEFPETKALSIAARFPGLKSSQKPQALFAFLRGLGFSLDCIQSTVSGAPQILFANVDKNLKPKIELFQKLGFESPRLVKFLSKNGAVLTASLEKKLRPRVHILLETFHQKDVLQAIEKCSWLAFMYPHTRLLSNVALLQSCGIVGSQLSMLLKMQPRLFIRTDCKVRDIVSRTLGLGFSVESRMFVYGMSAVSSFSVATLDRKFAVFEGFGFSRSECIAMFRRCPTMLGRCDEKLSSGLDFFMNTVNLTKEMVARSPALLMYSMEGRVIPRYRVLKTMESKFLFKNKHSFGYVMRLTNERFVEKFVFMYPEHTEELLIVYNGRNVDSSADAAYS</sequence>
<keyword evidence="2" id="KW-0806">Transcription termination</keyword>
<keyword evidence="2" id="KW-0805">Transcription regulation</keyword>
<keyword evidence="3" id="KW-0809">Transit peptide</keyword>
<dbReference type="PANTHER" id="PTHR13068">
    <property type="entry name" value="CGI-12 PROTEIN-RELATED"/>
    <property type="match status" value="1"/>
</dbReference>
<dbReference type="GO" id="GO:0006353">
    <property type="term" value="P:DNA-templated transcription termination"/>
    <property type="evidence" value="ECO:0007669"/>
    <property type="project" value="UniProtKB-KW"/>
</dbReference>
<dbReference type="Gene3D" id="1.25.70.10">
    <property type="entry name" value="Transcription termination factor 3, mitochondrial"/>
    <property type="match status" value="1"/>
</dbReference>
<dbReference type="FunFam" id="1.25.70.10:FF:000001">
    <property type="entry name" value="Mitochondrial transcription termination factor-like"/>
    <property type="match status" value="1"/>
</dbReference>
<dbReference type="InterPro" id="IPR003690">
    <property type="entry name" value="MTERF"/>
</dbReference>
<dbReference type="PANTHER" id="PTHR13068:SF173">
    <property type="entry name" value="EMB|CAB62602.1"/>
    <property type="match status" value="1"/>
</dbReference>
<dbReference type="SMART" id="SM00733">
    <property type="entry name" value="Mterf"/>
    <property type="match status" value="6"/>
</dbReference>
<dbReference type="AlphaFoldDB" id="A0AAV0GUB2"/>
<proteinExistence type="inferred from homology"/>
<evidence type="ECO:0000313" key="4">
    <source>
        <dbReference type="EMBL" id="CAI0376600.1"/>
    </source>
</evidence>